<protein>
    <submittedName>
        <fullName evidence="1">34081_t:CDS:1</fullName>
    </submittedName>
</protein>
<comment type="caution">
    <text evidence="1">The sequence shown here is derived from an EMBL/GenBank/DDBJ whole genome shotgun (WGS) entry which is preliminary data.</text>
</comment>
<keyword evidence="2" id="KW-1185">Reference proteome</keyword>
<gene>
    <name evidence="1" type="ORF">GMARGA_LOCUS40273</name>
</gene>
<reference evidence="1 2" key="1">
    <citation type="submission" date="2021-06" db="EMBL/GenBank/DDBJ databases">
        <authorList>
            <person name="Kallberg Y."/>
            <person name="Tangrot J."/>
            <person name="Rosling A."/>
        </authorList>
    </citation>
    <scope>NUCLEOTIDE SEQUENCE [LARGE SCALE GENOMIC DNA]</scope>
    <source>
        <strain evidence="1 2">120-4 pot B 10/14</strain>
    </source>
</reference>
<evidence type="ECO:0000313" key="2">
    <source>
        <dbReference type="Proteomes" id="UP000789901"/>
    </source>
</evidence>
<feature type="non-terminal residue" evidence="1">
    <location>
        <position position="1"/>
    </location>
</feature>
<evidence type="ECO:0000313" key="1">
    <source>
        <dbReference type="EMBL" id="CAG8850557.1"/>
    </source>
</evidence>
<organism evidence="1 2">
    <name type="scientific">Gigaspora margarita</name>
    <dbReference type="NCBI Taxonomy" id="4874"/>
    <lineage>
        <taxon>Eukaryota</taxon>
        <taxon>Fungi</taxon>
        <taxon>Fungi incertae sedis</taxon>
        <taxon>Mucoromycota</taxon>
        <taxon>Glomeromycotina</taxon>
        <taxon>Glomeromycetes</taxon>
        <taxon>Diversisporales</taxon>
        <taxon>Gigasporaceae</taxon>
        <taxon>Gigaspora</taxon>
    </lineage>
</organism>
<proteinExistence type="predicted"/>
<name>A0ABN7X8L4_GIGMA</name>
<sequence>KSQQVNKKQVAFYKSKTSQEWDLAEFLEAMELDEHKNTIFP</sequence>
<accession>A0ABN7X8L4</accession>
<feature type="non-terminal residue" evidence="1">
    <location>
        <position position="41"/>
    </location>
</feature>
<dbReference type="EMBL" id="CAJVQB010101686">
    <property type="protein sequence ID" value="CAG8850557.1"/>
    <property type="molecule type" value="Genomic_DNA"/>
</dbReference>
<dbReference type="Proteomes" id="UP000789901">
    <property type="component" value="Unassembled WGS sequence"/>
</dbReference>